<dbReference type="RefSeq" id="WP_091030995.1">
    <property type="nucleotide sequence ID" value="NZ_FNAD01000003.1"/>
</dbReference>
<sequence length="355" mass="36658">MQPSPTMGAAKRCTACGLPADLGRYCEDCGGDLEEFAVPAESAPWLSSAAAEENPEHPGGSDDHLSFALPAIGAATDVGKRHHYNQDSIAIAVADDGRKIAVVCDGVSGASDSERASLAGVEAAITEIRSALGEGLSAEDASRRGVGAAHSAVAAVGKQYPNSPPSSTYVSAVIEGNQVILCWVGDSRAYWAGEKEARCLTVDDTIQARLEYQGVDPADDRYKNPYAKALLAWLGADAPTLNPNLLRVDLGGGHVVVCSDGLSRYFNDDHDLLPLPDGSVGDKAVALTRQALANGGHDNISVAVVELESPGSVQGDAHAQEHAAPSVQNQGDGPAPLLGVVSEAEYTQMLGGGRP</sequence>
<evidence type="ECO:0000259" key="2">
    <source>
        <dbReference type="PROSITE" id="PS51746"/>
    </source>
</evidence>
<dbReference type="PROSITE" id="PS51746">
    <property type="entry name" value="PPM_2"/>
    <property type="match status" value="1"/>
</dbReference>
<gene>
    <name evidence="3" type="ORF">SAMN05216270_103255</name>
</gene>
<feature type="region of interest" description="Disordered" evidence="1">
    <location>
        <begin position="312"/>
        <end position="334"/>
    </location>
</feature>
<feature type="domain" description="PPM-type phosphatase" evidence="2">
    <location>
        <begin position="71"/>
        <end position="307"/>
    </location>
</feature>
<accession>A0A1G6U2J1</accession>
<protein>
    <submittedName>
        <fullName evidence="3">Serine/threonine protein phosphatase PrpC</fullName>
    </submittedName>
</protein>
<dbReference type="SUPFAM" id="SSF81606">
    <property type="entry name" value="PP2C-like"/>
    <property type="match status" value="1"/>
</dbReference>
<dbReference type="InterPro" id="IPR036457">
    <property type="entry name" value="PPM-type-like_dom_sf"/>
</dbReference>
<dbReference type="OrthoDB" id="9801841at2"/>
<dbReference type="InterPro" id="IPR001932">
    <property type="entry name" value="PPM-type_phosphatase-like_dom"/>
</dbReference>
<dbReference type="STRING" id="58114.SAMN05216270_103255"/>
<evidence type="ECO:0000313" key="3">
    <source>
        <dbReference type="EMBL" id="SDD34807.1"/>
    </source>
</evidence>
<keyword evidence="4" id="KW-1185">Reference proteome</keyword>
<dbReference type="AlphaFoldDB" id="A0A1G6U2J1"/>
<name>A0A1G6U2J1_9ACTN</name>
<proteinExistence type="predicted"/>
<dbReference type="EMBL" id="FNAD01000003">
    <property type="protein sequence ID" value="SDD34807.1"/>
    <property type="molecule type" value="Genomic_DNA"/>
</dbReference>
<dbReference type="Gene3D" id="3.60.40.10">
    <property type="entry name" value="PPM-type phosphatase domain"/>
    <property type="match status" value="1"/>
</dbReference>
<organism evidence="3 4">
    <name type="scientific">Glycomyces harbinensis</name>
    <dbReference type="NCBI Taxonomy" id="58114"/>
    <lineage>
        <taxon>Bacteria</taxon>
        <taxon>Bacillati</taxon>
        <taxon>Actinomycetota</taxon>
        <taxon>Actinomycetes</taxon>
        <taxon>Glycomycetales</taxon>
        <taxon>Glycomycetaceae</taxon>
        <taxon>Glycomyces</taxon>
    </lineage>
</organism>
<evidence type="ECO:0000256" key="1">
    <source>
        <dbReference type="SAM" id="MobiDB-lite"/>
    </source>
</evidence>
<dbReference type="Pfam" id="PF13672">
    <property type="entry name" value="PP2C_2"/>
    <property type="match status" value="1"/>
</dbReference>
<dbReference type="CDD" id="cd00143">
    <property type="entry name" value="PP2Cc"/>
    <property type="match status" value="1"/>
</dbReference>
<reference evidence="4" key="1">
    <citation type="submission" date="2016-10" db="EMBL/GenBank/DDBJ databases">
        <authorList>
            <person name="Varghese N."/>
            <person name="Submissions S."/>
        </authorList>
    </citation>
    <scope>NUCLEOTIDE SEQUENCE [LARGE SCALE GENOMIC DNA]</scope>
    <source>
        <strain evidence="4">CGMCC 4.3516</strain>
    </source>
</reference>
<dbReference type="SMART" id="SM00332">
    <property type="entry name" value="PP2Cc"/>
    <property type="match status" value="1"/>
</dbReference>
<evidence type="ECO:0000313" key="4">
    <source>
        <dbReference type="Proteomes" id="UP000198949"/>
    </source>
</evidence>
<dbReference type="Proteomes" id="UP000198949">
    <property type="component" value="Unassembled WGS sequence"/>
</dbReference>